<keyword evidence="11" id="KW-1185">Reference proteome</keyword>
<dbReference type="Proteomes" id="UP000030960">
    <property type="component" value="Unassembled WGS sequence"/>
</dbReference>
<dbReference type="STRING" id="561184.SAMN05216376_13013"/>
<dbReference type="PANTHER" id="PTHR43357:SF4">
    <property type="entry name" value="INNER MEMBRANE ABC TRANSPORTER PERMEASE PROTEIN YDCV"/>
    <property type="match status" value="1"/>
</dbReference>
<dbReference type="CDD" id="cd06261">
    <property type="entry name" value="TM_PBP2"/>
    <property type="match status" value="1"/>
</dbReference>
<dbReference type="EMBL" id="JSUQ01000018">
    <property type="protein sequence ID" value="KHQ51280.1"/>
    <property type="molecule type" value="Genomic_DNA"/>
</dbReference>
<evidence type="ECO:0000313" key="10">
    <source>
        <dbReference type="EMBL" id="KHQ51280.1"/>
    </source>
</evidence>
<dbReference type="AlphaFoldDB" id="A0A0B3RJ35"/>
<feature type="transmembrane region" description="Helical" evidence="8">
    <location>
        <begin position="144"/>
        <end position="163"/>
    </location>
</feature>
<name>A0A0B3RJ35_9RHOB</name>
<keyword evidence="4" id="KW-0997">Cell inner membrane</keyword>
<feature type="transmembrane region" description="Helical" evidence="8">
    <location>
        <begin position="107"/>
        <end position="132"/>
    </location>
</feature>
<keyword evidence="7 8" id="KW-0472">Membrane</keyword>
<accession>A0A225Q7J9</accession>
<evidence type="ECO:0000256" key="2">
    <source>
        <dbReference type="ARBA" id="ARBA00022448"/>
    </source>
</evidence>
<comment type="similarity">
    <text evidence="8">Belongs to the binding-protein-dependent transport system permease family.</text>
</comment>
<dbReference type="PROSITE" id="PS50928">
    <property type="entry name" value="ABC_TM1"/>
    <property type="match status" value="1"/>
</dbReference>
<sequence length="270" mass="29020">MSDATSAFSHQRPVNIAFGILIILLYVFLMAPLVMIVGASFTGGLLIDFPPQGLSLKWYFEFFERQDLVDGLLMSLRIGAITAVVTMTVAMMAALAGQAISGRLSGWFQLGMTLPLLVPELLTAVGLLFFLYKIELGKTVVGLQMGHILMSFPYAYVSIAAAMRQVPASLEEASASLGATGWQTFRLVILPLVMPGLAMGGIFAFINSFDLYTISLLLKPLGGNTLPLALFDFLTYEFKPTAAAAATLSILLSILGVAIVQKLVGLQRAF</sequence>
<dbReference type="RefSeq" id="WP_043144787.1">
    <property type="nucleotide sequence ID" value="NZ_BMGQ01000029.1"/>
</dbReference>
<proteinExistence type="inferred from homology"/>
<dbReference type="Pfam" id="PF00528">
    <property type="entry name" value="BPD_transp_1"/>
    <property type="match status" value="1"/>
</dbReference>
<accession>A0A0B3RJ35</accession>
<protein>
    <submittedName>
        <fullName evidence="10">Spermidine Putrescine ABC transporter permease component potC</fullName>
    </submittedName>
</protein>
<feature type="transmembrane region" description="Helical" evidence="8">
    <location>
        <begin position="184"/>
        <end position="206"/>
    </location>
</feature>
<feature type="domain" description="ABC transmembrane type-1" evidence="9">
    <location>
        <begin position="72"/>
        <end position="261"/>
    </location>
</feature>
<dbReference type="OrthoDB" id="6496035at2"/>
<dbReference type="SUPFAM" id="SSF161098">
    <property type="entry name" value="MetI-like"/>
    <property type="match status" value="1"/>
</dbReference>
<evidence type="ECO:0000256" key="7">
    <source>
        <dbReference type="ARBA" id="ARBA00023136"/>
    </source>
</evidence>
<keyword evidence="6 8" id="KW-1133">Transmembrane helix</keyword>
<evidence type="ECO:0000256" key="5">
    <source>
        <dbReference type="ARBA" id="ARBA00022692"/>
    </source>
</evidence>
<dbReference type="PATRIC" id="fig|1515334.3.peg.4092"/>
<evidence type="ECO:0000313" key="11">
    <source>
        <dbReference type="Proteomes" id="UP000030960"/>
    </source>
</evidence>
<dbReference type="Gene3D" id="1.10.3720.10">
    <property type="entry name" value="MetI-like"/>
    <property type="match status" value="1"/>
</dbReference>
<feature type="transmembrane region" description="Helical" evidence="8">
    <location>
        <begin position="241"/>
        <end position="260"/>
    </location>
</feature>
<evidence type="ECO:0000256" key="4">
    <source>
        <dbReference type="ARBA" id="ARBA00022519"/>
    </source>
</evidence>
<dbReference type="InterPro" id="IPR000515">
    <property type="entry name" value="MetI-like"/>
</dbReference>
<reference evidence="10 11" key="1">
    <citation type="submission" date="2014-10" db="EMBL/GenBank/DDBJ databases">
        <title>Genome sequence of Ponticoccus sp. strain UMTAT08 isolated from clonal culture of toxic dinoflagellate Alexandrium tamiyavanichii.</title>
        <authorList>
            <person name="Gan H.Y."/>
            <person name="Muhd D.-D."/>
            <person name="Mohd Noor M.E."/>
            <person name="Yeong Y.S."/>
            <person name="Usup G."/>
        </authorList>
    </citation>
    <scope>NUCLEOTIDE SEQUENCE [LARGE SCALE GENOMIC DNA]</scope>
    <source>
        <strain evidence="10 11">UMTAT08</strain>
    </source>
</reference>
<organism evidence="10 11">
    <name type="scientific">Mameliella alba</name>
    <dbReference type="NCBI Taxonomy" id="561184"/>
    <lineage>
        <taxon>Bacteria</taxon>
        <taxon>Pseudomonadati</taxon>
        <taxon>Pseudomonadota</taxon>
        <taxon>Alphaproteobacteria</taxon>
        <taxon>Rhodobacterales</taxon>
        <taxon>Roseobacteraceae</taxon>
        <taxon>Mameliella</taxon>
    </lineage>
</organism>
<evidence type="ECO:0000259" key="9">
    <source>
        <dbReference type="PROSITE" id="PS50928"/>
    </source>
</evidence>
<comment type="subcellular location">
    <subcellularLocation>
        <location evidence="1">Cell inner membrane</location>
        <topology evidence="1">Multi-pass membrane protein</topology>
    </subcellularLocation>
    <subcellularLocation>
        <location evidence="8">Cell membrane</location>
        <topology evidence="8">Multi-pass membrane protein</topology>
    </subcellularLocation>
</comment>
<dbReference type="GeneID" id="66504058"/>
<keyword evidence="2 8" id="KW-0813">Transport</keyword>
<keyword evidence="3" id="KW-1003">Cell membrane</keyword>
<evidence type="ECO:0000256" key="6">
    <source>
        <dbReference type="ARBA" id="ARBA00022989"/>
    </source>
</evidence>
<feature type="transmembrane region" description="Helical" evidence="8">
    <location>
        <begin position="72"/>
        <end position="95"/>
    </location>
</feature>
<dbReference type="GO" id="GO:0055085">
    <property type="term" value="P:transmembrane transport"/>
    <property type="evidence" value="ECO:0007669"/>
    <property type="project" value="InterPro"/>
</dbReference>
<evidence type="ECO:0000256" key="1">
    <source>
        <dbReference type="ARBA" id="ARBA00004429"/>
    </source>
</evidence>
<feature type="transmembrane region" description="Helical" evidence="8">
    <location>
        <begin position="16"/>
        <end position="41"/>
    </location>
</feature>
<keyword evidence="5 8" id="KW-0812">Transmembrane</keyword>
<dbReference type="PANTHER" id="PTHR43357">
    <property type="entry name" value="INNER MEMBRANE ABC TRANSPORTER PERMEASE PROTEIN YDCV"/>
    <property type="match status" value="1"/>
</dbReference>
<accession>A0A225P9X9</accession>
<gene>
    <name evidence="10" type="ORF">OA50_04061</name>
</gene>
<dbReference type="GO" id="GO:0005886">
    <property type="term" value="C:plasma membrane"/>
    <property type="evidence" value="ECO:0007669"/>
    <property type="project" value="UniProtKB-SubCell"/>
</dbReference>
<comment type="caution">
    <text evidence="10">The sequence shown here is derived from an EMBL/GenBank/DDBJ whole genome shotgun (WGS) entry which is preliminary data.</text>
</comment>
<evidence type="ECO:0000256" key="8">
    <source>
        <dbReference type="RuleBase" id="RU363032"/>
    </source>
</evidence>
<evidence type="ECO:0000256" key="3">
    <source>
        <dbReference type="ARBA" id="ARBA00022475"/>
    </source>
</evidence>
<dbReference type="InterPro" id="IPR035906">
    <property type="entry name" value="MetI-like_sf"/>
</dbReference>